<dbReference type="GO" id="GO:0090090">
    <property type="term" value="P:negative regulation of canonical Wnt signaling pathway"/>
    <property type="evidence" value="ECO:0007669"/>
    <property type="project" value="TreeGrafter"/>
</dbReference>
<organism evidence="1 2">
    <name type="scientific">Microtus ochrogaster</name>
    <name type="common">Prairie vole</name>
    <dbReference type="NCBI Taxonomy" id="79684"/>
    <lineage>
        <taxon>Eukaryota</taxon>
        <taxon>Metazoa</taxon>
        <taxon>Chordata</taxon>
        <taxon>Craniata</taxon>
        <taxon>Vertebrata</taxon>
        <taxon>Euteleostomi</taxon>
        <taxon>Mammalia</taxon>
        <taxon>Eutheria</taxon>
        <taxon>Euarchontoglires</taxon>
        <taxon>Glires</taxon>
        <taxon>Rodentia</taxon>
        <taxon>Myomorpha</taxon>
        <taxon>Muroidea</taxon>
        <taxon>Cricetidae</taxon>
        <taxon>Arvicolinae</taxon>
        <taxon>Microtus</taxon>
    </lineage>
</organism>
<dbReference type="PANTHER" id="PTHR22050:SF2">
    <property type="entry name" value="TRANSMEMBRANE PROTEIN 131-LIKE"/>
    <property type="match status" value="1"/>
</dbReference>
<dbReference type="GO" id="GO:0005886">
    <property type="term" value="C:plasma membrane"/>
    <property type="evidence" value="ECO:0007669"/>
    <property type="project" value="TreeGrafter"/>
</dbReference>
<comment type="caution">
    <text evidence="1">The sequence shown here is derived from an EMBL/GenBank/DDBJ whole genome shotgun (WGS) entry which is preliminary data.</text>
</comment>
<reference evidence="1" key="1">
    <citation type="submission" date="2020-03" db="EMBL/GenBank/DDBJ databases">
        <title>Studies in the Genomics of Life Span.</title>
        <authorList>
            <person name="Glass D."/>
        </authorList>
    </citation>
    <scope>NUCLEOTIDE SEQUENCE</scope>
    <source>
        <strain evidence="1">LTLLF</strain>
        <tissue evidence="1">Muscle</tissue>
    </source>
</reference>
<keyword evidence="1" id="KW-0472">Membrane</keyword>
<accession>A0A8J6KNW4</accession>
<dbReference type="AlphaFoldDB" id="A0A8J6KNW4"/>
<evidence type="ECO:0000313" key="1">
    <source>
        <dbReference type="EMBL" id="KAH0506646.1"/>
    </source>
</evidence>
<protein>
    <submittedName>
        <fullName evidence="1">Transmembrane protein 131-like</fullName>
    </submittedName>
</protein>
<proteinExistence type="predicted"/>
<dbReference type="PANTHER" id="PTHR22050">
    <property type="entry name" value="RW1 PROTEIN HOMOLOG"/>
    <property type="match status" value="1"/>
</dbReference>
<dbReference type="EMBL" id="JAATJU010023986">
    <property type="protein sequence ID" value="KAH0506646.1"/>
    <property type="molecule type" value="Genomic_DNA"/>
</dbReference>
<keyword evidence="1" id="KW-0812">Transmembrane</keyword>
<dbReference type="InterPro" id="IPR039877">
    <property type="entry name" value="TMEM131-like"/>
</dbReference>
<dbReference type="Proteomes" id="UP000710432">
    <property type="component" value="Unassembled WGS sequence"/>
</dbReference>
<gene>
    <name evidence="1" type="ORF">LTLLF_105765</name>
</gene>
<name>A0A8J6KNW4_MICOH</name>
<evidence type="ECO:0000313" key="2">
    <source>
        <dbReference type="Proteomes" id="UP000710432"/>
    </source>
</evidence>
<sequence>MNYTNGLPCPSKVQTDFVGHSTHSTWNSPAGDPTAWEHTSFVNSPSYLTSTRSLSPMSGLFGSIWAPQSDVYESCCPISPTTEHSTHMENQVMCKEYYPGFNPFRAYMNLDIWTSTANRSASFPLSRDSSYCGNA</sequence>